<feature type="compositionally biased region" description="Polar residues" evidence="1">
    <location>
        <begin position="1"/>
        <end position="12"/>
    </location>
</feature>
<accession>A0A6L2MXQ3</accession>
<dbReference type="SUPFAM" id="SSF56219">
    <property type="entry name" value="DNase I-like"/>
    <property type="match status" value="2"/>
</dbReference>
<reference evidence="2" key="1">
    <citation type="journal article" date="2019" name="Sci. Rep.">
        <title>Draft genome of Tanacetum cinerariifolium, the natural source of mosquito coil.</title>
        <authorList>
            <person name="Yamashiro T."/>
            <person name="Shiraishi A."/>
            <person name="Satake H."/>
            <person name="Nakayama K."/>
        </authorList>
    </citation>
    <scope>NUCLEOTIDE SEQUENCE</scope>
</reference>
<keyword evidence="2" id="KW-0548">Nucleotidyltransferase</keyword>
<dbReference type="Gene3D" id="3.60.10.10">
    <property type="entry name" value="Endonuclease/exonuclease/phosphatase"/>
    <property type="match status" value="2"/>
</dbReference>
<dbReference type="InterPro" id="IPR027124">
    <property type="entry name" value="Swc5/CFDP1/2"/>
</dbReference>
<comment type="caution">
    <text evidence="2">The sequence shown here is derived from an EMBL/GenBank/DDBJ whole genome shotgun (WGS) entry which is preliminary data.</text>
</comment>
<dbReference type="AlphaFoldDB" id="A0A6L2MXQ3"/>
<evidence type="ECO:0000256" key="1">
    <source>
        <dbReference type="SAM" id="MobiDB-lite"/>
    </source>
</evidence>
<dbReference type="PANTHER" id="PTHR23227">
    <property type="entry name" value="BUCENTAUR RELATED"/>
    <property type="match status" value="1"/>
</dbReference>
<keyword evidence="2" id="KW-0695">RNA-directed DNA polymerase</keyword>
<dbReference type="EMBL" id="BKCJ010007737">
    <property type="protein sequence ID" value="GEU78756.1"/>
    <property type="molecule type" value="Genomic_DNA"/>
</dbReference>
<feature type="region of interest" description="Disordered" evidence="1">
    <location>
        <begin position="1"/>
        <end position="41"/>
    </location>
</feature>
<name>A0A6L2MXQ3_TANCI</name>
<dbReference type="PANTHER" id="PTHR23227:SF67">
    <property type="entry name" value="CRANIOFACIAL DEVELOPMENT PROTEIN 2-LIKE"/>
    <property type="match status" value="1"/>
</dbReference>
<keyword evidence="2" id="KW-0808">Transferase</keyword>
<dbReference type="InterPro" id="IPR036691">
    <property type="entry name" value="Endo/exonu/phosph_ase_sf"/>
</dbReference>
<proteinExistence type="predicted"/>
<sequence>MPMDTSEINSNYDHTEKEEENKGIEEDSESQKATQIPKENREVSACSGHFQKVMTARSQELSEKKVLWDYLHYTIKNQDSEMVIIGDFNEVRTQDELFGSNFNTHVAAIFNLFISLSGLVEVLMGGCSFTWVHKSATKMSKLDRFLISKGLMQSCSNISALTLDRYFLDHRPILLREICFDYDPTHFRFYYDWFEIKGFDKFMENIWNDYYSDDPNSMTRFINKMHHLKKKLRSWTNSKKESLMNQNSKLKSTLVNIDKILDSRNVNSDLLNKHINVMNSLQDLEKLKSSEVVQKAKIKWSIEGDENSKYFYGVYINSPYMVKNEFMSHFKNRFDRPPLARLSLDMNFPNLLSSDIQVDLKKNVTKDELKRAVWDCGLDKSPNGFTFGFYRRYWSLLENDFMEVVFYFSSMVRFVEVVILPLSLLIPKTQNANMVKDYHHISLIRSLYKIIAKILVNHLVVVLGDIVSDVQSTFFADRQILDGPFTLNDLIQWCKEKKRQTMIFKVDLKRLLTQFGGTTLTTFIKAMYGKDGLLGKSVKFPFPSIWLDIICDLANLNNQGIDLLVLFKKKIGNGFDTSFWEDTWKGDTTFKFLYPRVYALENCKQNNVASKLGHINLGFSLRHIPRSGGELEQFDDMTNSRFNLSRRGLDIHSILCPICEKHAESSSHIFFACSMACDIHRKISFWWDVSPPHVSLFEDWENKLVFGSTIPSKAALFDDIVARSFQWCKHKGDEDTIAFVRILNVPWRGSTTTCLQPWRVRGSRARESNGYKLWYSGSSTASNGVGVMVAERLKENVVRLTRRSDRIMAISVNIDGETVNVISAYAPQVGLSDVDKKRLWDALNELVRECPTDERLFIRGNLNGHIEAVADGYAGVHEGFGFGDRNEEGRSILEAFPSETCSSRHRLVIVDVLFEKQRHRREATGRPRILWKNLKGEAVESFRATVSKKLSALEEDVSAGNAD</sequence>
<protein>
    <submittedName>
        <fullName evidence="2">Putative RNA-directed DNA polymerase, eukaryota, reverse transcriptase zinc-binding domain protein</fullName>
    </submittedName>
</protein>
<dbReference type="GO" id="GO:0003964">
    <property type="term" value="F:RNA-directed DNA polymerase activity"/>
    <property type="evidence" value="ECO:0007669"/>
    <property type="project" value="UniProtKB-KW"/>
</dbReference>
<feature type="compositionally biased region" description="Basic and acidic residues" evidence="1">
    <location>
        <begin position="13"/>
        <end position="25"/>
    </location>
</feature>
<evidence type="ECO:0000313" key="2">
    <source>
        <dbReference type="EMBL" id="GEU78756.1"/>
    </source>
</evidence>
<gene>
    <name evidence="2" type="ORF">Tci_050734</name>
</gene>
<organism evidence="2">
    <name type="scientific">Tanacetum cinerariifolium</name>
    <name type="common">Dalmatian daisy</name>
    <name type="synonym">Chrysanthemum cinerariifolium</name>
    <dbReference type="NCBI Taxonomy" id="118510"/>
    <lineage>
        <taxon>Eukaryota</taxon>
        <taxon>Viridiplantae</taxon>
        <taxon>Streptophyta</taxon>
        <taxon>Embryophyta</taxon>
        <taxon>Tracheophyta</taxon>
        <taxon>Spermatophyta</taxon>
        <taxon>Magnoliopsida</taxon>
        <taxon>eudicotyledons</taxon>
        <taxon>Gunneridae</taxon>
        <taxon>Pentapetalae</taxon>
        <taxon>asterids</taxon>
        <taxon>campanulids</taxon>
        <taxon>Asterales</taxon>
        <taxon>Asteraceae</taxon>
        <taxon>Asteroideae</taxon>
        <taxon>Anthemideae</taxon>
        <taxon>Anthemidinae</taxon>
        <taxon>Tanacetum</taxon>
    </lineage>
</organism>